<gene>
    <name evidence="2" type="ORF">SAMN06265360_119102</name>
</gene>
<sequence>MADVTRFGVGLAAVGRPAYINLGRAQELPAERSVEAMRAVTASVLDTAYAAGVRWIDVARSYGRAEEFLGEWMAQRGYPALTVSSKWGYAYVGGWRTDAEVHEVKEHSLARLTAQWLESREALGDTIAVYQVHSLTLDSPLFTDRPLLRALADLAASGVRVGFSTSGAAQADVIRAALDLEVGGERVFTAVQSTWNVLEPSAGAALAEAHAAGCHVLVKEPLANGRLVVEPPAPVTRLAARHRVGPDAVALAAVCAQPWADTVLLGPASAGQLESNLAAAGVTLDGTELAALHEQAEAAHAYWQHRGRLAWS</sequence>
<dbReference type="InterPro" id="IPR036812">
    <property type="entry name" value="NAD(P)_OxRdtase_dom_sf"/>
</dbReference>
<protein>
    <submittedName>
        <fullName evidence="2">Predicted oxidoreductase</fullName>
    </submittedName>
</protein>
<keyword evidence="3" id="KW-1185">Reference proteome</keyword>
<reference evidence="3" key="1">
    <citation type="submission" date="2017-06" db="EMBL/GenBank/DDBJ databases">
        <authorList>
            <person name="Varghese N."/>
            <person name="Submissions S."/>
        </authorList>
    </citation>
    <scope>NUCLEOTIDE SEQUENCE [LARGE SCALE GENOMIC DNA]</scope>
    <source>
        <strain evidence="3">DSM 45207</strain>
    </source>
</reference>
<dbReference type="OrthoDB" id="5522046at2"/>
<dbReference type="SUPFAM" id="SSF51430">
    <property type="entry name" value="NAD(P)-linked oxidoreductase"/>
    <property type="match status" value="1"/>
</dbReference>
<dbReference type="EMBL" id="FZNW01000019">
    <property type="protein sequence ID" value="SNR79339.1"/>
    <property type="molecule type" value="Genomic_DNA"/>
</dbReference>
<dbReference type="Gene3D" id="3.20.20.100">
    <property type="entry name" value="NADP-dependent oxidoreductase domain"/>
    <property type="match status" value="1"/>
</dbReference>
<name>A0A238Z8E7_9PSEU</name>
<dbReference type="RefSeq" id="WP_089302770.1">
    <property type="nucleotide sequence ID" value="NZ_FZNW01000019.1"/>
</dbReference>
<accession>A0A238Z8E7</accession>
<dbReference type="PANTHER" id="PTHR43312:SF1">
    <property type="entry name" value="NADP-DEPENDENT OXIDOREDUCTASE DOMAIN-CONTAINING PROTEIN"/>
    <property type="match status" value="1"/>
</dbReference>
<evidence type="ECO:0000313" key="2">
    <source>
        <dbReference type="EMBL" id="SNR79339.1"/>
    </source>
</evidence>
<dbReference type="InterPro" id="IPR023210">
    <property type="entry name" value="NADP_OxRdtase_dom"/>
</dbReference>
<dbReference type="PANTHER" id="PTHR43312">
    <property type="entry name" value="D-THREO-ALDOSE 1-DEHYDROGENASE"/>
    <property type="match status" value="1"/>
</dbReference>
<evidence type="ECO:0000313" key="3">
    <source>
        <dbReference type="Proteomes" id="UP000198348"/>
    </source>
</evidence>
<dbReference type="InterPro" id="IPR053135">
    <property type="entry name" value="AKR2_Oxidoreductase"/>
</dbReference>
<dbReference type="AlphaFoldDB" id="A0A238Z8E7"/>
<proteinExistence type="predicted"/>
<organism evidence="2 3">
    <name type="scientific">Haloechinothrix alba</name>
    <dbReference type="NCBI Taxonomy" id="664784"/>
    <lineage>
        <taxon>Bacteria</taxon>
        <taxon>Bacillati</taxon>
        <taxon>Actinomycetota</taxon>
        <taxon>Actinomycetes</taxon>
        <taxon>Pseudonocardiales</taxon>
        <taxon>Pseudonocardiaceae</taxon>
        <taxon>Haloechinothrix</taxon>
    </lineage>
</organism>
<feature type="domain" description="NADP-dependent oxidoreductase" evidence="1">
    <location>
        <begin position="42"/>
        <end position="294"/>
    </location>
</feature>
<dbReference type="Proteomes" id="UP000198348">
    <property type="component" value="Unassembled WGS sequence"/>
</dbReference>
<dbReference type="Pfam" id="PF00248">
    <property type="entry name" value="Aldo_ket_red"/>
    <property type="match status" value="1"/>
</dbReference>
<evidence type="ECO:0000259" key="1">
    <source>
        <dbReference type="Pfam" id="PF00248"/>
    </source>
</evidence>